<evidence type="ECO:0000313" key="4">
    <source>
        <dbReference type="Proteomes" id="UP000663841"/>
    </source>
</evidence>
<dbReference type="Proteomes" id="UP000663841">
    <property type="component" value="Unassembled WGS sequence"/>
</dbReference>
<sequence>MRFNFFLVIFCVLISMFSMGDHHKRILSLPDTGTTMPDKVMDSVVVLESLLLVLTPAPAPMPRYSPLIVPIYHARSYKRPQPTRFNLSRRIPAIYKWVDAVYARVTNRTGRPQPTRASHIPTKIFVPAHPAPPATVRYILADAPVQSPISSAIDLVELWDTYKLILGWISITCSVAILVFARFLSRDRNSAHPSASGEPLVDATHTSDRLTPNMTSLQDASFPAFESIIDIYCSLGFPPVFPDLDTLSDSGSDLVNHGTSTPKDRPAVLEYTASSSSALKTLEPAVSNNSIGSKIGLYAGGNSPLITPSPSHSSGARSSEELLARYPPAGQVHTPRTARWLEGFITHLQGMERRGNYHGRVSTPPSRDNSGCPLDYATTSLNMPSRPSFASELSCTTSQGSLYEVLESLVNASGEQVRVEVEVEEGGEMYPPHPYPADILLLPSPHAQRKAAIAQGEVKVEVSLRVVGINSRNDPLPSNFSPQMSSRPSSVSELSCTVSQDSLYELLGSLVDPVTQDSGDDHGRPESEGEGEMKAKACQPHLCPANVPLPPSPSTKPKTMTAQEEIDV</sequence>
<protein>
    <recommendedName>
        <fullName evidence="5">Transmembrane protein</fullName>
    </recommendedName>
</protein>
<reference evidence="3" key="1">
    <citation type="submission" date="2021-01" db="EMBL/GenBank/DDBJ databases">
        <authorList>
            <person name="Kaushik A."/>
        </authorList>
    </citation>
    <scope>NUCLEOTIDE SEQUENCE</scope>
    <source>
        <strain evidence="3">AG3-T5</strain>
    </source>
</reference>
<comment type="caution">
    <text evidence="3">The sequence shown here is derived from an EMBL/GenBank/DDBJ whole genome shotgun (WGS) entry which is preliminary data.</text>
</comment>
<proteinExistence type="predicted"/>
<organism evidence="3 4">
    <name type="scientific">Rhizoctonia solani</name>
    <dbReference type="NCBI Taxonomy" id="456999"/>
    <lineage>
        <taxon>Eukaryota</taxon>
        <taxon>Fungi</taxon>
        <taxon>Dikarya</taxon>
        <taxon>Basidiomycota</taxon>
        <taxon>Agaricomycotina</taxon>
        <taxon>Agaricomycetes</taxon>
        <taxon>Cantharellales</taxon>
        <taxon>Ceratobasidiaceae</taxon>
        <taxon>Rhizoctonia</taxon>
    </lineage>
</organism>
<feature type="compositionally biased region" description="Basic and acidic residues" evidence="1">
    <location>
        <begin position="519"/>
        <end position="535"/>
    </location>
</feature>
<evidence type="ECO:0000313" key="3">
    <source>
        <dbReference type="EMBL" id="CAE6452494.1"/>
    </source>
</evidence>
<evidence type="ECO:0008006" key="5">
    <source>
        <dbReference type="Google" id="ProtNLM"/>
    </source>
</evidence>
<feature type="chain" id="PRO_5034519340" description="Transmembrane protein" evidence="2">
    <location>
        <begin position="21"/>
        <end position="568"/>
    </location>
</feature>
<feature type="signal peptide" evidence="2">
    <location>
        <begin position="1"/>
        <end position="20"/>
    </location>
</feature>
<keyword evidence="2" id="KW-0732">Signal</keyword>
<evidence type="ECO:0000256" key="1">
    <source>
        <dbReference type="SAM" id="MobiDB-lite"/>
    </source>
</evidence>
<gene>
    <name evidence="3" type="ORF">RDB_LOCUS130949</name>
</gene>
<feature type="region of interest" description="Disordered" evidence="1">
    <location>
        <begin position="511"/>
        <end position="568"/>
    </location>
</feature>
<dbReference type="AlphaFoldDB" id="A0A8H3BBW4"/>
<dbReference type="EMBL" id="CAJMWW010000161">
    <property type="protein sequence ID" value="CAE6452494.1"/>
    <property type="molecule type" value="Genomic_DNA"/>
</dbReference>
<name>A0A8H3BBW4_9AGAM</name>
<accession>A0A8H3BBW4</accession>
<evidence type="ECO:0000256" key="2">
    <source>
        <dbReference type="SAM" id="SignalP"/>
    </source>
</evidence>